<reference evidence="3" key="1">
    <citation type="journal article" date="2011" name="MBio">
        <title>Novel metabolic attributes of the genus Cyanothece, comprising a group of unicellular nitrogen-fixing Cyanobacteria.</title>
        <authorList>
            <person name="Bandyopadhyay A."/>
            <person name="Elvitigala T."/>
            <person name="Welsh E."/>
            <person name="Stockel J."/>
            <person name="Liberton M."/>
            <person name="Min H."/>
            <person name="Sherman L.A."/>
            <person name="Pakrasi H.B."/>
        </authorList>
    </citation>
    <scope>NUCLEOTIDE SEQUENCE [LARGE SCALE GENOMIC DNA]</scope>
    <source>
        <strain evidence="3">PCC 7424</strain>
    </source>
</reference>
<dbReference type="InterPro" id="IPR026374">
    <property type="entry name" value="Cyano_PEP"/>
</dbReference>
<protein>
    <recommendedName>
        <fullName evidence="4">PEP-CTERM protein-sorting domain-containing protein</fullName>
    </recommendedName>
</protein>
<sequence>MNSTLLKLATTLIGSSLSLALVNMAPAQAAVFYTFTQTFDGGGTLSGEFSGTDVDNNGQIDASEFDSFTSTFTSDVLGFENLSWGLANLAPFSYFVNPNEFSFLLTNPAPFPPGGTGWSSSPLSGTTFVGYAFVQDGQIGAVFSSESLEVVPEPLTMSGVAIALGFGTLYKRAKHKKAKKQS</sequence>
<evidence type="ECO:0008006" key="4">
    <source>
        <dbReference type="Google" id="ProtNLM"/>
    </source>
</evidence>
<dbReference type="NCBIfam" id="TIGR04155">
    <property type="entry name" value="cyano_PEP"/>
    <property type="match status" value="1"/>
</dbReference>
<dbReference type="STRING" id="65393.PCC7424_3180"/>
<feature type="chain" id="PRO_5002858904" description="PEP-CTERM protein-sorting domain-containing protein" evidence="1">
    <location>
        <begin position="30"/>
        <end position="182"/>
    </location>
</feature>
<dbReference type="PROSITE" id="PS00018">
    <property type="entry name" value="EF_HAND_1"/>
    <property type="match status" value="1"/>
</dbReference>
<dbReference type="EMBL" id="CP001291">
    <property type="protein sequence ID" value="ACK71582.1"/>
    <property type="molecule type" value="Genomic_DNA"/>
</dbReference>
<evidence type="ECO:0000313" key="3">
    <source>
        <dbReference type="Proteomes" id="UP000002384"/>
    </source>
</evidence>
<name>B7KCN1_GLOC7</name>
<dbReference type="KEGG" id="cyc:PCC7424_3180"/>
<keyword evidence="3" id="KW-1185">Reference proteome</keyword>
<dbReference type="Proteomes" id="UP000002384">
    <property type="component" value="Chromosome"/>
</dbReference>
<dbReference type="RefSeq" id="WP_015955179.1">
    <property type="nucleotide sequence ID" value="NC_011729.1"/>
</dbReference>
<evidence type="ECO:0000256" key="1">
    <source>
        <dbReference type="SAM" id="SignalP"/>
    </source>
</evidence>
<dbReference type="AlphaFoldDB" id="B7KCN1"/>
<accession>B7KCN1</accession>
<proteinExistence type="predicted"/>
<dbReference type="InterPro" id="IPR018247">
    <property type="entry name" value="EF_Hand_1_Ca_BS"/>
</dbReference>
<keyword evidence="1" id="KW-0732">Signal</keyword>
<dbReference type="HOGENOM" id="CLU_1479736_0_0_3"/>
<evidence type="ECO:0000313" key="2">
    <source>
        <dbReference type="EMBL" id="ACK71582.1"/>
    </source>
</evidence>
<feature type="signal peptide" evidence="1">
    <location>
        <begin position="1"/>
        <end position="29"/>
    </location>
</feature>
<gene>
    <name evidence="2" type="ordered locus">PCC7424_3180</name>
</gene>
<organism evidence="2 3">
    <name type="scientific">Gloeothece citriformis (strain PCC 7424)</name>
    <name type="common">Cyanothece sp. (strain PCC 7424)</name>
    <dbReference type="NCBI Taxonomy" id="65393"/>
    <lineage>
        <taxon>Bacteria</taxon>
        <taxon>Bacillati</taxon>
        <taxon>Cyanobacteriota</taxon>
        <taxon>Cyanophyceae</taxon>
        <taxon>Oscillatoriophycideae</taxon>
        <taxon>Chroococcales</taxon>
        <taxon>Aphanothecaceae</taxon>
        <taxon>Gloeothece</taxon>
        <taxon>Gloeothece citriformis</taxon>
    </lineage>
</organism>